<keyword evidence="3 9" id="KW-0963">Cytoplasm</keyword>
<dbReference type="EMBL" id="MCFE01000071">
    <property type="protein sequence ID" value="ORY01302.1"/>
    <property type="molecule type" value="Genomic_DNA"/>
</dbReference>
<comment type="function">
    <text evidence="9">NADPH-dependent reductase which is a central component of the cytosolic iron-sulfur (Fe-S) protein assembly (CIA) machinery. Transfers electrons from NADPH via its FAD and FMN prosthetic groups to the [2Fe-2S] cluster of DRE2, another key component of the CIA machinery. In turn, this reduced cluster provides electrons for assembly of cytosolic iron-sulfur cluster proteins. Positively controls H(2)O(2)-induced cell death.</text>
</comment>
<dbReference type="GO" id="GO:0160246">
    <property type="term" value="F:NADPH-iron-sulfur [2Fe-2S] protein oxidoreductase activity"/>
    <property type="evidence" value="ECO:0007669"/>
    <property type="project" value="InterPro"/>
</dbReference>
<dbReference type="InterPro" id="IPR017927">
    <property type="entry name" value="FAD-bd_FR_type"/>
</dbReference>
<evidence type="ECO:0000256" key="7">
    <source>
        <dbReference type="ARBA" id="ARBA00022857"/>
    </source>
</evidence>
<evidence type="ECO:0000313" key="12">
    <source>
        <dbReference type="EMBL" id="ORY01302.1"/>
    </source>
</evidence>
<dbReference type="GO" id="GO:0016226">
    <property type="term" value="P:iron-sulfur cluster assembly"/>
    <property type="evidence" value="ECO:0007669"/>
    <property type="project" value="UniProtKB-UniRule"/>
</dbReference>
<dbReference type="GO" id="GO:0050660">
    <property type="term" value="F:flavin adenine dinucleotide binding"/>
    <property type="evidence" value="ECO:0007669"/>
    <property type="project" value="UniProtKB-UniRule"/>
</dbReference>
<evidence type="ECO:0000256" key="2">
    <source>
        <dbReference type="ARBA" id="ARBA00001974"/>
    </source>
</evidence>
<dbReference type="Gene3D" id="3.40.50.80">
    <property type="entry name" value="Nucleotide-binding domain of ferredoxin-NADP reductase (FNR) module"/>
    <property type="match status" value="1"/>
</dbReference>
<feature type="binding site" evidence="9">
    <location>
        <position position="547"/>
    </location>
    <ligand>
        <name>NADP(+)</name>
        <dbReference type="ChEBI" id="CHEBI:58349"/>
    </ligand>
</feature>
<dbReference type="SUPFAM" id="SSF63380">
    <property type="entry name" value="Riboflavin synthase domain-like"/>
    <property type="match status" value="1"/>
</dbReference>
<dbReference type="Pfam" id="PF00667">
    <property type="entry name" value="FAD_binding_1"/>
    <property type="match status" value="1"/>
</dbReference>
<dbReference type="InterPro" id="IPR029039">
    <property type="entry name" value="Flavoprotein-like_sf"/>
</dbReference>
<dbReference type="InterPro" id="IPR017938">
    <property type="entry name" value="Riboflavin_synthase-like_b-brl"/>
</dbReference>
<evidence type="ECO:0000256" key="3">
    <source>
        <dbReference type="ARBA" id="ARBA00022490"/>
    </source>
</evidence>
<dbReference type="AlphaFoldDB" id="A0A1Y1YTD7"/>
<dbReference type="PRINTS" id="PR00369">
    <property type="entry name" value="FLAVODOXIN"/>
</dbReference>
<evidence type="ECO:0000259" key="10">
    <source>
        <dbReference type="PROSITE" id="PS50902"/>
    </source>
</evidence>
<evidence type="ECO:0000313" key="13">
    <source>
        <dbReference type="Proteomes" id="UP000193498"/>
    </source>
</evidence>
<reference evidence="12 13" key="1">
    <citation type="submission" date="2016-07" db="EMBL/GenBank/DDBJ databases">
        <title>Pervasive Adenine N6-methylation of Active Genes in Fungi.</title>
        <authorList>
            <consortium name="DOE Joint Genome Institute"/>
            <person name="Mondo S.J."/>
            <person name="Dannebaum R.O."/>
            <person name="Kuo R.C."/>
            <person name="Labutti K."/>
            <person name="Haridas S."/>
            <person name="Kuo A."/>
            <person name="Salamov A."/>
            <person name="Ahrendt S.R."/>
            <person name="Lipzen A."/>
            <person name="Sullivan W."/>
            <person name="Andreopoulos W.B."/>
            <person name="Clum A."/>
            <person name="Lindquist E."/>
            <person name="Daum C."/>
            <person name="Ramamoorthy G.K."/>
            <person name="Gryganskyi A."/>
            <person name="Culley D."/>
            <person name="Magnuson J.K."/>
            <person name="James T.Y."/>
            <person name="O'Malley M.A."/>
            <person name="Stajich J.E."/>
            <person name="Spatafora J.W."/>
            <person name="Visel A."/>
            <person name="Grigoriev I.V."/>
        </authorList>
    </citation>
    <scope>NUCLEOTIDE SEQUENCE [LARGE SCALE GENOMIC DNA]</scope>
    <source>
        <strain evidence="12 13">CBS 931.73</strain>
    </source>
</reference>
<evidence type="ECO:0000259" key="11">
    <source>
        <dbReference type="PROSITE" id="PS51384"/>
    </source>
</evidence>
<evidence type="ECO:0000256" key="4">
    <source>
        <dbReference type="ARBA" id="ARBA00022630"/>
    </source>
</evidence>
<dbReference type="EC" id="1.18.1.-" evidence="9"/>
<dbReference type="FunFam" id="3.40.50.360:FF:000015">
    <property type="entry name" value="NADPH-dependent diflavin oxidoreductase 1"/>
    <property type="match status" value="1"/>
</dbReference>
<dbReference type="InterPro" id="IPR039261">
    <property type="entry name" value="FNR_nucleotide-bd"/>
</dbReference>
<dbReference type="InterPro" id="IPR028879">
    <property type="entry name" value="NDOR1"/>
</dbReference>
<feature type="binding site" evidence="9">
    <location>
        <position position="136"/>
    </location>
    <ligand>
        <name>FMN</name>
        <dbReference type="ChEBI" id="CHEBI:58210"/>
    </ligand>
</feature>
<dbReference type="SUPFAM" id="SSF52218">
    <property type="entry name" value="Flavoproteins"/>
    <property type="match status" value="1"/>
</dbReference>
<feature type="binding site" evidence="9">
    <location>
        <position position="585"/>
    </location>
    <ligand>
        <name>FAD</name>
        <dbReference type="ChEBI" id="CHEBI:57692"/>
    </ligand>
</feature>
<organism evidence="12 13">
    <name type="scientific">Basidiobolus meristosporus CBS 931.73</name>
    <dbReference type="NCBI Taxonomy" id="1314790"/>
    <lineage>
        <taxon>Eukaryota</taxon>
        <taxon>Fungi</taxon>
        <taxon>Fungi incertae sedis</taxon>
        <taxon>Zoopagomycota</taxon>
        <taxon>Entomophthoromycotina</taxon>
        <taxon>Basidiobolomycetes</taxon>
        <taxon>Basidiobolales</taxon>
        <taxon>Basidiobolaceae</taxon>
        <taxon>Basidiobolus</taxon>
    </lineage>
</organism>
<feature type="domain" description="Flavodoxin-like" evidence="10">
    <location>
        <begin position="10"/>
        <end position="154"/>
    </location>
</feature>
<dbReference type="GO" id="GO:0016651">
    <property type="term" value="F:oxidoreductase activity, acting on NAD(P)H"/>
    <property type="evidence" value="ECO:0007669"/>
    <property type="project" value="UniProtKB-UniRule"/>
</dbReference>
<dbReference type="Gene3D" id="3.40.50.360">
    <property type="match status" value="1"/>
</dbReference>
<sequence>MPHPPEARRLLVLYGSQTGCAQDVAERIGREGIRRHFSPEVSAMDDYDIENLINEKLVIFVCSTTGQGEEPDNMKKFWKFLLRKALPRDILEQLEYTVFGLGDSSYQKFNFPSKKLYKRLGQLGATGFFPRGDGDDQHYIGVDGTLNPWLQGMWETLLRKYPLSSGLEIIPQEVLLPPSYRIRFLDDVTEKPSVRLEPNFEFATLITNQRITSTEHFQDVRHLEMDVSQLSHQAYNPGDIADIIPKNLPEGVQAFMELMKWTDIADKPLIVEPNQPDRRVPVRLEGVQTLRSLFENHLDIYSVPRRSFIEMLSYFTTDENETEKLQEFCSTEGQDDFYAYAYRVKRTIFEVLEDFHSPKIDLDYLLDIFPLIRHRSFSISSSPTAHPSQIHLTVGIVQYKTKLQIARTGVCTKWLAQLDQGDRIPIRIAKGTMKLPAAPVPAIFIGPGTGIAPMRSFIEERVARGCTENYLFFGCRYSAMDYHYRAQWEEYAAKGQLKLYVAASRDQDDKMYVQHQLINQGAMIWDLIVNHEAVIFLSGNANRMQKDVNQAFVEIIQSHGNMSEAEATSYLNTLEKSRRFQQECWF</sequence>
<dbReference type="InterPro" id="IPR001094">
    <property type="entry name" value="Flavdoxin-like"/>
</dbReference>
<comment type="catalytic activity">
    <reaction evidence="9">
        <text>2 oxidized [2Fe-2S]-[protein] + NADPH = 2 reduced [2Fe-2S]-[protein] + NADP(+) + H(+)</text>
        <dbReference type="Rhea" id="RHEA:67716"/>
        <dbReference type="Rhea" id="RHEA-COMP:17327"/>
        <dbReference type="Rhea" id="RHEA-COMP:17328"/>
        <dbReference type="ChEBI" id="CHEBI:15378"/>
        <dbReference type="ChEBI" id="CHEBI:33737"/>
        <dbReference type="ChEBI" id="CHEBI:33738"/>
        <dbReference type="ChEBI" id="CHEBI:57783"/>
        <dbReference type="ChEBI" id="CHEBI:58349"/>
    </reaction>
</comment>
<evidence type="ECO:0000256" key="8">
    <source>
        <dbReference type="ARBA" id="ARBA00023002"/>
    </source>
</evidence>
<comment type="subcellular location">
    <subcellularLocation>
        <location evidence="9">Cytoplasm</location>
    </subcellularLocation>
    <subcellularLocation>
        <location evidence="9">Mitochondrion</location>
    </subcellularLocation>
    <text evidence="9">Relocalizes to mitochondria after H(2)O(2) exposure.</text>
</comment>
<evidence type="ECO:0000256" key="1">
    <source>
        <dbReference type="ARBA" id="ARBA00001917"/>
    </source>
</evidence>
<dbReference type="FunFam" id="3.40.50.80:FF:000030">
    <property type="entry name" value="NADPH-dependent diflavin oxidoreductase 1"/>
    <property type="match status" value="1"/>
</dbReference>
<comment type="caution">
    <text evidence="9">Lacks conserved residue(s) required for the propagation of feature annotation.</text>
</comment>
<name>A0A1Y1YTD7_9FUNG</name>
<dbReference type="InterPro" id="IPR001709">
    <property type="entry name" value="Flavoprot_Pyr_Nucl_cyt_Rdtase"/>
</dbReference>
<dbReference type="Gene3D" id="2.40.30.10">
    <property type="entry name" value="Translation factors"/>
    <property type="match status" value="1"/>
</dbReference>
<keyword evidence="9" id="KW-0496">Mitochondrion</keyword>
<comment type="similarity">
    <text evidence="9">In the N-terminal section; belongs to the flavodoxin family.</text>
</comment>
<evidence type="ECO:0000256" key="6">
    <source>
        <dbReference type="ARBA" id="ARBA00022827"/>
    </source>
</evidence>
<keyword evidence="4 9" id="KW-0285">Flavoprotein</keyword>
<feature type="binding site" evidence="9">
    <location>
        <begin position="375"/>
        <end position="378"/>
    </location>
    <ligand>
        <name>FAD</name>
        <dbReference type="ChEBI" id="CHEBI:57692"/>
    </ligand>
</feature>
<dbReference type="Pfam" id="PF00258">
    <property type="entry name" value="Flavodoxin_1"/>
    <property type="match status" value="1"/>
</dbReference>
<dbReference type="GO" id="GO:0005739">
    <property type="term" value="C:mitochondrion"/>
    <property type="evidence" value="ECO:0007669"/>
    <property type="project" value="UniProtKB-SubCell"/>
</dbReference>
<comment type="cofactor">
    <cofactor evidence="2 9">
        <name>FAD</name>
        <dbReference type="ChEBI" id="CHEBI:57692"/>
    </cofactor>
</comment>
<comment type="similarity">
    <text evidence="9">In the C-terminal section; belongs to the flavoprotein pyridine nucleotide cytochrome reductase family.</text>
</comment>
<dbReference type="Pfam" id="PF00175">
    <property type="entry name" value="NAD_binding_1"/>
    <property type="match status" value="1"/>
</dbReference>
<dbReference type="HAMAP" id="MF_03178">
    <property type="entry name" value="NDOR1"/>
    <property type="match status" value="1"/>
</dbReference>
<dbReference type="InterPro" id="IPR003097">
    <property type="entry name" value="CysJ-like_FAD-binding"/>
</dbReference>
<feature type="binding site" evidence="9">
    <location>
        <begin position="63"/>
        <end position="66"/>
    </location>
    <ligand>
        <name>FMN</name>
        <dbReference type="ChEBI" id="CHEBI:58210"/>
    </ligand>
</feature>
<feature type="binding site" evidence="9">
    <location>
        <begin position="409"/>
        <end position="412"/>
    </location>
    <ligand>
        <name>FAD</name>
        <dbReference type="ChEBI" id="CHEBI:57692"/>
    </ligand>
</feature>
<accession>A0A1Y1YTD7</accession>
<dbReference type="GO" id="GO:0010181">
    <property type="term" value="F:FMN binding"/>
    <property type="evidence" value="ECO:0007669"/>
    <property type="project" value="UniProtKB-UniRule"/>
</dbReference>
<protein>
    <recommendedName>
        <fullName evidence="9">NADPH-dependent diflavin oxidoreductase 1</fullName>
        <ecNumber evidence="9">1.18.1.-</ecNumber>
    </recommendedName>
    <alternativeName>
        <fullName evidence="9">NADPH-dependent FMN and FAD-containing oxidoreductase</fullName>
    </alternativeName>
</protein>
<dbReference type="InterPro" id="IPR001433">
    <property type="entry name" value="OxRdtase_FAD/NAD-bd"/>
</dbReference>
<keyword evidence="6 9" id="KW-0274">FAD</keyword>
<keyword evidence="8 9" id="KW-0560">Oxidoreductase</keyword>
<feature type="domain" description="FAD-binding FR-type" evidence="11">
    <location>
        <begin position="198"/>
        <end position="436"/>
    </location>
</feature>
<comment type="cofactor">
    <cofactor evidence="1 9">
        <name>FMN</name>
        <dbReference type="ChEBI" id="CHEBI:58210"/>
    </cofactor>
</comment>
<dbReference type="GO" id="GO:0050661">
    <property type="term" value="F:NADP binding"/>
    <property type="evidence" value="ECO:0007669"/>
    <property type="project" value="UniProtKB-UniRule"/>
</dbReference>
<dbReference type="GO" id="GO:0005634">
    <property type="term" value="C:nucleus"/>
    <property type="evidence" value="ECO:0007669"/>
    <property type="project" value="UniProtKB-ARBA"/>
</dbReference>
<dbReference type="InterPro" id="IPR023173">
    <property type="entry name" value="NADPH_Cyt_P450_Rdtase_alpha"/>
</dbReference>
<proteinExistence type="inferred from homology"/>
<feature type="binding site" evidence="9">
    <location>
        <begin position="101"/>
        <end position="110"/>
    </location>
    <ligand>
        <name>FMN</name>
        <dbReference type="ChEBI" id="CHEBI:58210"/>
    </ligand>
</feature>
<dbReference type="OrthoDB" id="1856718at2759"/>
<keyword evidence="13" id="KW-1185">Reference proteome</keyword>
<feature type="binding site" evidence="9">
    <location>
        <position position="449"/>
    </location>
    <ligand>
        <name>NADP(+)</name>
        <dbReference type="ChEBI" id="CHEBI:58349"/>
    </ligand>
</feature>
<dbReference type="InterPro" id="IPR008254">
    <property type="entry name" value="Flavodoxin/NO_synth"/>
</dbReference>
<gene>
    <name evidence="9" type="primary">TAH18</name>
    <name evidence="12" type="ORF">K493DRAFT_312467</name>
</gene>
<dbReference type="PANTHER" id="PTHR19384">
    <property type="entry name" value="NITRIC OXIDE SYNTHASE-RELATED"/>
    <property type="match status" value="1"/>
</dbReference>
<dbReference type="GO" id="GO:0005829">
    <property type="term" value="C:cytosol"/>
    <property type="evidence" value="ECO:0007669"/>
    <property type="project" value="TreeGrafter"/>
</dbReference>
<dbReference type="STRING" id="1314790.A0A1Y1YTD7"/>
<dbReference type="PROSITE" id="PS50902">
    <property type="entry name" value="FLAVODOXIN_LIKE"/>
    <property type="match status" value="1"/>
</dbReference>
<dbReference type="PROSITE" id="PS51384">
    <property type="entry name" value="FAD_FR"/>
    <property type="match status" value="1"/>
</dbReference>
<comment type="caution">
    <text evidence="12">The sequence shown here is derived from an EMBL/GenBank/DDBJ whole genome shotgun (WGS) entry which is preliminary data.</text>
</comment>
<dbReference type="Gene3D" id="1.20.990.10">
    <property type="entry name" value="NADPH-cytochrome p450 Reductase, Chain A, domain 3"/>
    <property type="match status" value="1"/>
</dbReference>
<dbReference type="InParanoid" id="A0A1Y1YTD7"/>
<evidence type="ECO:0000256" key="9">
    <source>
        <dbReference type="HAMAP-Rule" id="MF_03178"/>
    </source>
</evidence>
<evidence type="ECO:0000256" key="5">
    <source>
        <dbReference type="ARBA" id="ARBA00022643"/>
    </source>
</evidence>
<dbReference type="Proteomes" id="UP000193498">
    <property type="component" value="Unassembled WGS sequence"/>
</dbReference>
<comment type="similarity">
    <text evidence="9">Belongs to the NADPH-dependent diflavin oxidoreductase NDOR1 family.</text>
</comment>
<keyword evidence="7 9" id="KW-0521">NADP</keyword>
<dbReference type="SUPFAM" id="SSF52343">
    <property type="entry name" value="Ferredoxin reductase-like, C-terminal NADP-linked domain"/>
    <property type="match status" value="1"/>
</dbReference>
<dbReference type="PANTHER" id="PTHR19384:SF10">
    <property type="entry name" value="NADPH-DEPENDENT DIFLAVIN OXIDOREDUCTASE 1"/>
    <property type="match status" value="1"/>
</dbReference>
<comment type="subunit">
    <text evidence="9">Interacts with DRE2; as part of the cytosolic iron-sulfur (Fe-S) protein assembly (CIA) machinery.</text>
</comment>
<feature type="binding site" evidence="9">
    <location>
        <begin position="504"/>
        <end position="505"/>
    </location>
    <ligand>
        <name>NADP(+)</name>
        <dbReference type="ChEBI" id="CHEBI:58349"/>
    </ligand>
</feature>
<feature type="binding site" evidence="9">
    <location>
        <begin position="510"/>
        <end position="514"/>
    </location>
    <ligand>
        <name>NADP(+)</name>
        <dbReference type="ChEBI" id="CHEBI:58349"/>
    </ligand>
</feature>
<keyword evidence="5 9" id="KW-0288">FMN</keyword>
<dbReference type="PRINTS" id="PR00371">
    <property type="entry name" value="FPNCR"/>
</dbReference>
<dbReference type="FunCoup" id="A0A1Y1YTD7">
    <property type="interactions" value="765"/>
</dbReference>